<dbReference type="GO" id="GO:0070290">
    <property type="term" value="F:N-acylphosphatidylethanolamine-specific phospholipase D activity"/>
    <property type="evidence" value="ECO:0007669"/>
    <property type="project" value="InterPro"/>
</dbReference>
<dbReference type="Proteomes" id="UP000198769">
    <property type="component" value="Unassembled WGS sequence"/>
</dbReference>
<evidence type="ECO:0000259" key="1">
    <source>
        <dbReference type="Pfam" id="PF12706"/>
    </source>
</evidence>
<dbReference type="InterPro" id="IPR036866">
    <property type="entry name" value="RibonucZ/Hydroxyglut_hydro"/>
</dbReference>
<organism evidence="2 3">
    <name type="scientific">Chryseobacterium oleae</name>
    <dbReference type="NCBI Taxonomy" id="491207"/>
    <lineage>
        <taxon>Bacteria</taxon>
        <taxon>Pseudomonadati</taxon>
        <taxon>Bacteroidota</taxon>
        <taxon>Flavobacteriia</taxon>
        <taxon>Flavobacteriales</taxon>
        <taxon>Weeksellaceae</taxon>
        <taxon>Chryseobacterium group</taxon>
        <taxon>Chryseobacterium</taxon>
    </lineage>
</organism>
<proteinExistence type="predicted"/>
<reference evidence="3" key="1">
    <citation type="submission" date="2016-10" db="EMBL/GenBank/DDBJ databases">
        <authorList>
            <person name="Varghese N."/>
            <person name="Submissions S."/>
        </authorList>
    </citation>
    <scope>NUCLEOTIDE SEQUENCE [LARGE SCALE GENOMIC DNA]</scope>
    <source>
        <strain evidence="3">DSM 25575</strain>
    </source>
</reference>
<evidence type="ECO:0000313" key="2">
    <source>
        <dbReference type="EMBL" id="SFN84110.1"/>
    </source>
</evidence>
<dbReference type="Pfam" id="PF12706">
    <property type="entry name" value="Lactamase_B_2"/>
    <property type="match status" value="1"/>
</dbReference>
<dbReference type="GO" id="GO:0005737">
    <property type="term" value="C:cytoplasm"/>
    <property type="evidence" value="ECO:0007669"/>
    <property type="project" value="TreeGrafter"/>
</dbReference>
<dbReference type="PANTHER" id="PTHR15032:SF4">
    <property type="entry name" value="N-ACYL-PHOSPHATIDYLETHANOLAMINE-HYDROLYZING PHOSPHOLIPASE D"/>
    <property type="match status" value="1"/>
</dbReference>
<dbReference type="EMBL" id="FOVD01000009">
    <property type="protein sequence ID" value="SFN84110.1"/>
    <property type="molecule type" value="Genomic_DNA"/>
</dbReference>
<evidence type="ECO:0000313" key="3">
    <source>
        <dbReference type="Proteomes" id="UP000198769"/>
    </source>
</evidence>
<dbReference type="GO" id="GO:0008270">
    <property type="term" value="F:zinc ion binding"/>
    <property type="evidence" value="ECO:0007669"/>
    <property type="project" value="InterPro"/>
</dbReference>
<dbReference type="AlphaFoldDB" id="A0A1I5CAS0"/>
<gene>
    <name evidence="2" type="ORF">SAMN05421594_4419</name>
</gene>
<sequence>MMKVQNKNNNGMNLKKQMGQFPNEKRKTYFSTLPNYTNGKFQNILPTPALLEGESMTKLLLQTLCKIENVTPKSPIPFVTTDLKNLKPEDNVLVWFGHSSYFIQIDGKKFLVDPVFSGNASPMPGSIKAFPGSDHYKPEDMPEIDVLLISHDHWDHLDYPTVQALKDKVGLVICGLGTGQHFEYWGWETEKIVERNWWENVDLADGFSITLTPARHFSGRLLNRNISLWTSFVLQTPFKKLFLGGDSGYGNHFTEIGEKFGPFDLAIMECGQYNEKWPYIHSLPEQIIQEVQELKAKNFIPVHNSKFKLAQHPWFEPLELVSKYAEENSIPVTHPMIGEKVNLDQLGEVTWKKWWQELM</sequence>
<dbReference type="InterPro" id="IPR024884">
    <property type="entry name" value="NAPE-PLD"/>
</dbReference>
<dbReference type="Gene3D" id="3.60.15.10">
    <property type="entry name" value="Ribonuclease Z/Hydroxyacylglutathione hydrolase-like"/>
    <property type="match status" value="1"/>
</dbReference>
<feature type="domain" description="Metallo-beta-lactamase" evidence="1">
    <location>
        <begin position="110"/>
        <end position="303"/>
    </location>
</feature>
<keyword evidence="3" id="KW-1185">Reference proteome</keyword>
<dbReference type="PIRSF" id="PIRSF038896">
    <property type="entry name" value="NAPE-PLD"/>
    <property type="match status" value="1"/>
</dbReference>
<name>A0A1I5CAS0_CHROL</name>
<dbReference type="InterPro" id="IPR001279">
    <property type="entry name" value="Metallo-B-lactamas"/>
</dbReference>
<dbReference type="SUPFAM" id="SSF56281">
    <property type="entry name" value="Metallo-hydrolase/oxidoreductase"/>
    <property type="match status" value="1"/>
</dbReference>
<accession>A0A1I5CAS0</accession>
<protein>
    <submittedName>
        <fullName evidence="2">L-ascorbate metabolism protein UlaG, beta-lactamase superfamily</fullName>
    </submittedName>
</protein>
<dbReference type="PANTHER" id="PTHR15032">
    <property type="entry name" value="N-ACYL-PHOSPHATIDYLETHANOLAMINE-HYDROLYZING PHOSPHOLIPASE D"/>
    <property type="match status" value="1"/>
</dbReference>